<comment type="pathway">
    <text evidence="4">Amino-acid biosynthesis.</text>
</comment>
<dbReference type="InterPro" id="IPR009839">
    <property type="entry name" value="SseB_N"/>
</dbReference>
<dbReference type="Proteomes" id="UP000234206">
    <property type="component" value="Unassembled WGS sequence"/>
</dbReference>
<feature type="region of interest" description="Disordered" evidence="6">
    <location>
        <begin position="241"/>
        <end position="288"/>
    </location>
</feature>
<evidence type="ECO:0000313" key="9">
    <source>
        <dbReference type="Proteomes" id="UP000234206"/>
    </source>
</evidence>
<dbReference type="GO" id="GO:0000162">
    <property type="term" value="P:L-tryptophan biosynthetic process"/>
    <property type="evidence" value="ECO:0007669"/>
    <property type="project" value="TreeGrafter"/>
</dbReference>
<evidence type="ECO:0000256" key="1">
    <source>
        <dbReference type="ARBA" id="ARBA00009667"/>
    </source>
</evidence>
<protein>
    <recommendedName>
        <fullName evidence="7">SseB protein N-terminal domain-containing protein</fullName>
    </recommendedName>
</protein>
<dbReference type="InterPro" id="IPR013785">
    <property type="entry name" value="Aldolase_TIM"/>
</dbReference>
<dbReference type="GO" id="GO:0003949">
    <property type="term" value="F:1-(5-phosphoribosyl)-5-[(5-phosphoribosylamino)methylideneamino]imidazole-4-carboxamide isomerase activity"/>
    <property type="evidence" value="ECO:0007669"/>
    <property type="project" value="InterPro"/>
</dbReference>
<dbReference type="InterPro" id="IPR044524">
    <property type="entry name" value="Isoase_HisA-like"/>
</dbReference>
<keyword evidence="2 5" id="KW-0028">Amino-acid biosynthesis</keyword>
<dbReference type="OrthoDB" id="9807749at2"/>
<dbReference type="EMBL" id="PKIZ01000008">
    <property type="protein sequence ID" value="PKZ41853.1"/>
    <property type="molecule type" value="Genomic_DNA"/>
</dbReference>
<feature type="domain" description="SseB protein N-terminal" evidence="7">
    <location>
        <begin position="283"/>
        <end position="387"/>
    </location>
</feature>
<organism evidence="8 9">
    <name type="scientific">Kytococcus schroeteri</name>
    <dbReference type="NCBI Taxonomy" id="138300"/>
    <lineage>
        <taxon>Bacteria</taxon>
        <taxon>Bacillati</taxon>
        <taxon>Actinomycetota</taxon>
        <taxon>Actinomycetes</taxon>
        <taxon>Micrococcales</taxon>
        <taxon>Kytococcaceae</taxon>
        <taxon>Kytococcus</taxon>
    </lineage>
</organism>
<accession>A0A2I1PB58</accession>
<gene>
    <name evidence="8" type="ORF">CYJ76_05195</name>
</gene>
<dbReference type="PANTHER" id="PTHR43090:SF2">
    <property type="entry name" value="1-(5-PHOSPHORIBOSYL)-5-[(5-PHOSPHORIBOSYLAMINO)METHYLIDENEAMINO] IMIDAZOLE-4-CARBOXAMIDE ISOMERASE"/>
    <property type="match status" value="1"/>
</dbReference>
<reference evidence="8 9" key="1">
    <citation type="submission" date="2017-12" db="EMBL/GenBank/DDBJ databases">
        <title>Phylogenetic diversity of female urinary microbiome.</title>
        <authorList>
            <person name="Thomas-White K."/>
            <person name="Wolfe A.J."/>
        </authorList>
    </citation>
    <scope>NUCLEOTIDE SEQUENCE [LARGE SCALE GENOMIC DNA]</scope>
    <source>
        <strain evidence="8 9">UMB1298</strain>
    </source>
</reference>
<evidence type="ECO:0000259" key="7">
    <source>
        <dbReference type="Pfam" id="PF07179"/>
    </source>
</evidence>
<evidence type="ECO:0000313" key="8">
    <source>
        <dbReference type="EMBL" id="PKZ41853.1"/>
    </source>
</evidence>
<keyword evidence="9" id="KW-1185">Reference proteome</keyword>
<sequence length="473" mass="48769">MRARVPLRLWPAVDVVGGRTAQDLDGSLADPSAAVAHWVAQGAERLHLVDLDRATGRGANDALMAELVRSAGVPVEVSGGVLATEDVERALGWGAVAVTASSALWRDPVAARALAARYGEELQLGLDLRDGRVVARGTDLDLGPVTDHWAALGALGPRRWVVASAGADGRMTGPDLAGLREAAAHLQGTLVASGGVSTTGDLVAVSSLRGPHGPAVGEVILGAALYAGAVELGRAQRLLGELAGPPTDPTADSAGTPWEGRSLQRGEFDDDDGALDPALPGPGEDPLDDGALVAALDTARVFVGVLAEEGADAADVAVAQVRTPQGWAALPVFTTVEEVTRWRADARPVPVRGHTVAQAALSDEAPALVVDPGSPAARVVRPSMVRALARRIPWRRPVDDEVVLAGLRRLKEDPRVTGVAVRSGPEGELVLGLRGLGDDREAGRLVAGVLEDVEVRSRVDGVVVSALGLDPHA</sequence>
<dbReference type="InterPro" id="IPR006062">
    <property type="entry name" value="His_biosynth"/>
</dbReference>
<proteinExistence type="inferred from homology"/>
<dbReference type="InterPro" id="IPR011060">
    <property type="entry name" value="RibuloseP-bd_barrel"/>
</dbReference>
<evidence type="ECO:0000256" key="3">
    <source>
        <dbReference type="ARBA" id="ARBA00023102"/>
    </source>
</evidence>
<keyword evidence="3 5" id="KW-0368">Histidine biosynthesis</keyword>
<dbReference type="PANTHER" id="PTHR43090">
    <property type="entry name" value="1-(5-PHOSPHORIBOSYL)-5-[(5-PHOSPHORIBOSYLAMINO)METHYLIDENEAMINO] IMIDAZOLE-4-CARBOXAMIDE ISOMERASE"/>
    <property type="match status" value="1"/>
</dbReference>
<dbReference type="SUPFAM" id="SSF51366">
    <property type="entry name" value="Ribulose-phoshate binding barrel"/>
    <property type="match status" value="1"/>
</dbReference>
<comment type="caution">
    <text evidence="8">The sequence shown here is derived from an EMBL/GenBank/DDBJ whole genome shotgun (WGS) entry which is preliminary data.</text>
</comment>
<dbReference type="RefSeq" id="WP_083323445.1">
    <property type="nucleotide sequence ID" value="NZ_JBHLVH010000015.1"/>
</dbReference>
<evidence type="ECO:0000256" key="6">
    <source>
        <dbReference type="SAM" id="MobiDB-lite"/>
    </source>
</evidence>
<name>A0A2I1PB58_9MICO</name>
<dbReference type="Pfam" id="PF00977">
    <property type="entry name" value="His_biosynth"/>
    <property type="match status" value="1"/>
</dbReference>
<evidence type="ECO:0000256" key="5">
    <source>
        <dbReference type="RuleBase" id="RU003657"/>
    </source>
</evidence>
<comment type="similarity">
    <text evidence="1 5">Belongs to the HisA/HisF family.</text>
</comment>
<dbReference type="GO" id="GO:0000105">
    <property type="term" value="P:L-histidine biosynthetic process"/>
    <property type="evidence" value="ECO:0007669"/>
    <property type="project" value="UniProtKB-KW"/>
</dbReference>
<dbReference type="GO" id="GO:0005737">
    <property type="term" value="C:cytoplasm"/>
    <property type="evidence" value="ECO:0007669"/>
    <property type="project" value="TreeGrafter"/>
</dbReference>
<evidence type="ECO:0000256" key="2">
    <source>
        <dbReference type="ARBA" id="ARBA00022605"/>
    </source>
</evidence>
<dbReference type="AlphaFoldDB" id="A0A2I1PB58"/>
<dbReference type="Pfam" id="PF07179">
    <property type="entry name" value="SseB"/>
    <property type="match status" value="1"/>
</dbReference>
<evidence type="ECO:0000256" key="4">
    <source>
        <dbReference type="ARBA" id="ARBA00029440"/>
    </source>
</evidence>
<dbReference type="Gene3D" id="3.20.20.70">
    <property type="entry name" value="Aldolase class I"/>
    <property type="match status" value="1"/>
</dbReference>